<dbReference type="InterPro" id="IPR050965">
    <property type="entry name" value="UPF0336/Enoyl-CoA_hydratase"/>
</dbReference>
<organism evidence="2">
    <name type="scientific">Anthurium amnicola</name>
    <dbReference type="NCBI Taxonomy" id="1678845"/>
    <lineage>
        <taxon>Eukaryota</taxon>
        <taxon>Viridiplantae</taxon>
        <taxon>Streptophyta</taxon>
        <taxon>Embryophyta</taxon>
        <taxon>Tracheophyta</taxon>
        <taxon>Spermatophyta</taxon>
        <taxon>Magnoliopsida</taxon>
        <taxon>Liliopsida</taxon>
        <taxon>Araceae</taxon>
        <taxon>Pothoideae</taxon>
        <taxon>Potheae</taxon>
        <taxon>Anthurium</taxon>
    </lineage>
</organism>
<dbReference type="Pfam" id="PF01575">
    <property type="entry name" value="MaoC_dehydratas"/>
    <property type="match status" value="1"/>
</dbReference>
<dbReference type="AlphaFoldDB" id="A0A1D1XXQ9"/>
<protein>
    <submittedName>
        <fullName evidence="2">(R)-specific enoyl-CoA hydratase</fullName>
    </submittedName>
</protein>
<evidence type="ECO:0000313" key="2">
    <source>
        <dbReference type="EMBL" id="JAT47172.1"/>
    </source>
</evidence>
<dbReference type="InterPro" id="IPR002539">
    <property type="entry name" value="MaoC-like_dom"/>
</dbReference>
<dbReference type="PANTHER" id="PTHR43437">
    <property type="entry name" value="HYDROXYACYL-THIOESTER DEHYDRATASE TYPE 2, MITOCHONDRIAL-RELATED"/>
    <property type="match status" value="1"/>
</dbReference>
<dbReference type="GO" id="GO:0005739">
    <property type="term" value="C:mitochondrion"/>
    <property type="evidence" value="ECO:0007669"/>
    <property type="project" value="TreeGrafter"/>
</dbReference>
<dbReference type="GO" id="GO:0019171">
    <property type="term" value="F:(3R)-hydroxyacyl-[acyl-carrier-protein] dehydratase activity"/>
    <property type="evidence" value="ECO:0007669"/>
    <property type="project" value="TreeGrafter"/>
</dbReference>
<dbReference type="SUPFAM" id="SSF54637">
    <property type="entry name" value="Thioesterase/thiol ester dehydrase-isomerase"/>
    <property type="match status" value="1"/>
</dbReference>
<gene>
    <name evidence="2" type="primary">phaJ_3</name>
    <name evidence="2" type="ORF">g.54350</name>
</gene>
<dbReference type="InterPro" id="IPR029069">
    <property type="entry name" value="HotDog_dom_sf"/>
</dbReference>
<dbReference type="GO" id="GO:0006633">
    <property type="term" value="P:fatty acid biosynthetic process"/>
    <property type="evidence" value="ECO:0007669"/>
    <property type="project" value="TreeGrafter"/>
</dbReference>
<accession>A0A1D1XXQ9</accession>
<sequence length="177" mass="19138">MFLRALPRPRPGRVASLSSCSSSSTAAAATQVLKVGDVLRLSRRFSEADVLAYSKVSGDANPVHFDADFARGFAGFRDPVVHGMLVASLFPTIIASHLPGAIYISQTLQFKLPVYVGDEILAEVQPVNVRENKKRYMYAQETFMGAKFLTKCFMVGGEPLVLDGEATAILPTLALNS</sequence>
<dbReference type="Gene3D" id="3.10.129.10">
    <property type="entry name" value="Hotdog Thioesterase"/>
    <property type="match status" value="1"/>
</dbReference>
<dbReference type="PANTHER" id="PTHR43437:SF3">
    <property type="entry name" value="HYDROXYACYL-THIOESTER DEHYDRATASE TYPE 2, MITOCHONDRIAL"/>
    <property type="match status" value="1"/>
</dbReference>
<proteinExistence type="predicted"/>
<dbReference type="CDD" id="cd03449">
    <property type="entry name" value="R_hydratase"/>
    <property type="match status" value="1"/>
</dbReference>
<evidence type="ECO:0000259" key="1">
    <source>
        <dbReference type="Pfam" id="PF01575"/>
    </source>
</evidence>
<dbReference type="EMBL" id="GDJX01020764">
    <property type="protein sequence ID" value="JAT47172.1"/>
    <property type="molecule type" value="Transcribed_RNA"/>
</dbReference>
<feature type="domain" description="MaoC-like" evidence="1">
    <location>
        <begin position="41"/>
        <end position="135"/>
    </location>
</feature>
<name>A0A1D1XXQ9_9ARAE</name>
<reference evidence="2" key="1">
    <citation type="submission" date="2015-07" db="EMBL/GenBank/DDBJ databases">
        <title>Transcriptome Assembly of Anthurium amnicola.</title>
        <authorList>
            <person name="Suzuki J."/>
        </authorList>
    </citation>
    <scope>NUCLEOTIDE SEQUENCE</scope>
</reference>